<gene>
    <name evidence="3" type="ORF">PBY51_007245</name>
    <name evidence="4" type="ORF">PBY51_020838</name>
    <name evidence="2" type="ORF">PBY51_023948</name>
    <name evidence="5" type="ORF">PBY51_025054</name>
</gene>
<proteinExistence type="predicted"/>
<evidence type="ECO:0000313" key="2">
    <source>
        <dbReference type="EMBL" id="KAK5852483.1"/>
    </source>
</evidence>
<protein>
    <submittedName>
        <fullName evidence="5">Uncharacterized protein</fullName>
    </submittedName>
</protein>
<feature type="region of interest" description="Disordered" evidence="1">
    <location>
        <begin position="37"/>
        <end position="81"/>
    </location>
</feature>
<evidence type="ECO:0000313" key="5">
    <source>
        <dbReference type="EMBL" id="KAK5870419.1"/>
    </source>
</evidence>
<evidence type="ECO:0000313" key="4">
    <source>
        <dbReference type="EMBL" id="KAK5866666.1"/>
    </source>
</evidence>
<dbReference type="AlphaFoldDB" id="A0AAN8AVG5"/>
<dbReference type="Proteomes" id="UP001346869">
    <property type="component" value="Unassembled WGS sequence"/>
</dbReference>
<reference evidence="5 6" key="2">
    <citation type="journal article" date="2023" name="Mol. Biol. Evol.">
        <title>Genomics of Secondarily Temperate Adaptation in the Only Non-Antarctic Icefish.</title>
        <authorList>
            <person name="Rivera-Colon A.G."/>
            <person name="Rayamajhi N."/>
            <person name="Minhas B.F."/>
            <person name="Madrigal G."/>
            <person name="Bilyk K.T."/>
            <person name="Yoon V."/>
            <person name="Hune M."/>
            <person name="Gregory S."/>
            <person name="Cheng C.H.C."/>
            <person name="Catchen J.M."/>
        </authorList>
    </citation>
    <scope>NUCLEOTIDE SEQUENCE [LARGE SCALE GENOMIC DNA]</scope>
    <source>
        <strain evidence="5">JMC-PN-2008</strain>
    </source>
</reference>
<evidence type="ECO:0000313" key="3">
    <source>
        <dbReference type="EMBL" id="KAK5855580.1"/>
    </source>
</evidence>
<comment type="caution">
    <text evidence="5">The sequence shown here is derived from an EMBL/GenBank/DDBJ whole genome shotgun (WGS) entry which is preliminary data.</text>
</comment>
<evidence type="ECO:0000313" key="6">
    <source>
        <dbReference type="Proteomes" id="UP001346869"/>
    </source>
</evidence>
<organism evidence="5 6">
    <name type="scientific">Eleginops maclovinus</name>
    <name type="common">Patagonian blennie</name>
    <name type="synonym">Eleginus maclovinus</name>
    <dbReference type="NCBI Taxonomy" id="56733"/>
    <lineage>
        <taxon>Eukaryota</taxon>
        <taxon>Metazoa</taxon>
        <taxon>Chordata</taxon>
        <taxon>Craniata</taxon>
        <taxon>Vertebrata</taxon>
        <taxon>Euteleostomi</taxon>
        <taxon>Actinopterygii</taxon>
        <taxon>Neopterygii</taxon>
        <taxon>Teleostei</taxon>
        <taxon>Neoteleostei</taxon>
        <taxon>Acanthomorphata</taxon>
        <taxon>Eupercaria</taxon>
        <taxon>Perciformes</taxon>
        <taxon>Notothenioidei</taxon>
        <taxon>Eleginopidae</taxon>
        <taxon>Eleginops</taxon>
    </lineage>
</organism>
<dbReference type="EMBL" id="JAUZQC010000017">
    <property type="protein sequence ID" value="KAK5855580.1"/>
    <property type="molecule type" value="Genomic_DNA"/>
</dbReference>
<keyword evidence="6" id="KW-1185">Reference proteome</keyword>
<reference evidence="5 6" key="1">
    <citation type="journal article" date="2023" name="Genes (Basel)">
        <title>Chromosome-Level Genome Assembly and Circadian Gene Repertoire of the Patagonia Blennie Eleginops maclovinus-The Closest Ancestral Proxy of Antarctic Cryonotothenioids.</title>
        <authorList>
            <person name="Cheng C.C."/>
            <person name="Rivera-Colon A.G."/>
            <person name="Minhas B.F."/>
            <person name="Wilson L."/>
            <person name="Rayamajhi N."/>
            <person name="Vargas-Chacoff L."/>
            <person name="Catchen J.M."/>
        </authorList>
    </citation>
    <scope>NUCLEOTIDE SEQUENCE [LARGE SCALE GENOMIC DNA]</scope>
    <source>
        <strain evidence="5">JMC-PN-2008</strain>
    </source>
</reference>
<dbReference type="EMBL" id="JAUZQC010000009">
    <property type="protein sequence ID" value="KAK5866666.1"/>
    <property type="molecule type" value="Genomic_DNA"/>
</dbReference>
<dbReference type="EMBL" id="JAUZQC010000021">
    <property type="protein sequence ID" value="KAK5852483.1"/>
    <property type="molecule type" value="Genomic_DNA"/>
</dbReference>
<accession>A0AAN8AVG5</accession>
<evidence type="ECO:0000256" key="1">
    <source>
        <dbReference type="SAM" id="MobiDB-lite"/>
    </source>
</evidence>
<feature type="compositionally biased region" description="Pro residues" evidence="1">
    <location>
        <begin position="48"/>
        <end position="65"/>
    </location>
</feature>
<feature type="compositionally biased region" description="Low complexity" evidence="1">
    <location>
        <begin position="37"/>
        <end position="47"/>
    </location>
</feature>
<name>A0AAN8AVG5_ELEMC</name>
<dbReference type="EMBL" id="JAUZQC010000006">
    <property type="protein sequence ID" value="KAK5870419.1"/>
    <property type="molecule type" value="Genomic_DNA"/>
</dbReference>
<sequence length="81" mass="8597">MSNMRPGSLDITLSRRASFWRLLLQPSQVFWVDISDPRSASASTPPAHTSPPPCSSPPSSPPPSAPLTSSSNLAGLNLRRG</sequence>